<dbReference type="GO" id="GO:0030267">
    <property type="term" value="F:glyoxylate reductase (NADPH) activity"/>
    <property type="evidence" value="ECO:0007669"/>
    <property type="project" value="TreeGrafter"/>
</dbReference>
<dbReference type="PROSITE" id="PS00670">
    <property type="entry name" value="D_2_HYDROXYACID_DH_2"/>
    <property type="match status" value="1"/>
</dbReference>
<feature type="domain" description="D-isomer specific 2-hydroxyacid dehydrogenase NAD-binding" evidence="6">
    <location>
        <begin position="111"/>
        <end position="286"/>
    </location>
</feature>
<sequence>MAPEHLPALFPPRLMNRLKSILDIDESLVIQRFDQESLAPALAETEILVTGWGVPHLDAAALAAAPRLRVVLHAAGTIRSMISDSCWERGLLVSSAAHANALPVAEYTLAVILLAGKNAFGLRESMRTAHGLPPRPTDLAAVGNFGRRVGIIGASRVGRRVLELLRPFNLAICLSDPYVDAIEAARLGVELVSLEELLASSDIVSLHAPDTPQTYRMLDRQRLATIPDGATLINTSRGALIDPEALTEELTSGRLNAVLDVTEPEPLPRNSPLYYLPNVFLTPHIAGSLGNELERLGRAVVQEAERLVDGLPLLHQVVRTDLDRIA</sequence>
<dbReference type="GO" id="GO:0016618">
    <property type="term" value="F:hydroxypyruvate reductase [NAD(P)H] activity"/>
    <property type="evidence" value="ECO:0007669"/>
    <property type="project" value="TreeGrafter"/>
</dbReference>
<dbReference type="EMBL" id="CP163431">
    <property type="protein sequence ID" value="XDQ07907.1"/>
    <property type="molecule type" value="Genomic_DNA"/>
</dbReference>
<dbReference type="SUPFAM" id="SSF51735">
    <property type="entry name" value="NAD(P)-binding Rossmann-fold domains"/>
    <property type="match status" value="1"/>
</dbReference>
<dbReference type="InterPro" id="IPR006140">
    <property type="entry name" value="D-isomer_DH_NAD-bd"/>
</dbReference>
<dbReference type="RefSeq" id="WP_369192601.1">
    <property type="nucleotide sequence ID" value="NZ_CP163431.1"/>
</dbReference>
<dbReference type="CDD" id="cd12167">
    <property type="entry name" value="2-Hacid_dh_8"/>
    <property type="match status" value="1"/>
</dbReference>
<gene>
    <name evidence="7" type="ORF">AB5J58_21950</name>
</gene>
<proteinExistence type="inferred from homology"/>
<dbReference type="Pfam" id="PF00389">
    <property type="entry name" value="2-Hacid_dh"/>
    <property type="match status" value="1"/>
</dbReference>
<evidence type="ECO:0000259" key="5">
    <source>
        <dbReference type="Pfam" id="PF00389"/>
    </source>
</evidence>
<dbReference type="SUPFAM" id="SSF52283">
    <property type="entry name" value="Formate/glycerate dehydrogenase catalytic domain-like"/>
    <property type="match status" value="1"/>
</dbReference>
<dbReference type="PANTHER" id="PTHR10996:SF178">
    <property type="entry name" value="2-HYDROXYACID DEHYDROGENASE YGL185C-RELATED"/>
    <property type="match status" value="1"/>
</dbReference>
<dbReference type="Gene3D" id="3.40.50.720">
    <property type="entry name" value="NAD(P)-binding Rossmann-like Domain"/>
    <property type="match status" value="2"/>
</dbReference>
<dbReference type="InterPro" id="IPR006139">
    <property type="entry name" value="D-isomer_2_OHA_DH_cat_dom"/>
</dbReference>
<dbReference type="AlphaFoldDB" id="A0AB39MP42"/>
<evidence type="ECO:0000313" key="7">
    <source>
        <dbReference type="EMBL" id="XDQ07907.1"/>
    </source>
</evidence>
<evidence type="ECO:0000259" key="6">
    <source>
        <dbReference type="Pfam" id="PF02826"/>
    </source>
</evidence>
<dbReference type="InterPro" id="IPR036291">
    <property type="entry name" value="NAD(P)-bd_dom_sf"/>
</dbReference>
<dbReference type="GO" id="GO:0005829">
    <property type="term" value="C:cytosol"/>
    <property type="evidence" value="ECO:0007669"/>
    <property type="project" value="TreeGrafter"/>
</dbReference>
<dbReference type="InterPro" id="IPR029753">
    <property type="entry name" value="D-isomer_DH_CS"/>
</dbReference>
<dbReference type="GO" id="GO:0051287">
    <property type="term" value="F:NAD binding"/>
    <property type="evidence" value="ECO:0007669"/>
    <property type="project" value="InterPro"/>
</dbReference>
<dbReference type="InterPro" id="IPR050223">
    <property type="entry name" value="D-isomer_2-hydroxyacid_DH"/>
</dbReference>
<protein>
    <submittedName>
        <fullName evidence="7">Hydroxyacid dehydrogenase</fullName>
    </submittedName>
</protein>
<keyword evidence="2 4" id="KW-0560">Oxidoreductase</keyword>
<comment type="similarity">
    <text evidence="1 4">Belongs to the D-isomer specific 2-hydroxyacid dehydrogenase family.</text>
</comment>
<dbReference type="Pfam" id="PF02826">
    <property type="entry name" value="2-Hacid_dh_C"/>
    <property type="match status" value="1"/>
</dbReference>
<evidence type="ECO:0000256" key="1">
    <source>
        <dbReference type="ARBA" id="ARBA00005854"/>
    </source>
</evidence>
<accession>A0AB39MP42</accession>
<name>A0AB39MP42_9ACTN</name>
<keyword evidence="3" id="KW-0520">NAD</keyword>
<evidence type="ECO:0000256" key="4">
    <source>
        <dbReference type="RuleBase" id="RU003719"/>
    </source>
</evidence>
<reference evidence="7" key="1">
    <citation type="submission" date="2024-07" db="EMBL/GenBank/DDBJ databases">
        <authorList>
            <person name="Yu S.T."/>
        </authorList>
    </citation>
    <scope>NUCLEOTIDE SEQUENCE</scope>
    <source>
        <strain evidence="7">R08</strain>
    </source>
</reference>
<organism evidence="7">
    <name type="scientific">Streptomyces sp. R08</name>
    <dbReference type="NCBI Taxonomy" id="3238624"/>
    <lineage>
        <taxon>Bacteria</taxon>
        <taxon>Bacillati</taxon>
        <taxon>Actinomycetota</taxon>
        <taxon>Actinomycetes</taxon>
        <taxon>Kitasatosporales</taxon>
        <taxon>Streptomycetaceae</taxon>
        <taxon>Streptomyces</taxon>
    </lineage>
</organism>
<dbReference type="PANTHER" id="PTHR10996">
    <property type="entry name" value="2-HYDROXYACID DEHYDROGENASE-RELATED"/>
    <property type="match status" value="1"/>
</dbReference>
<evidence type="ECO:0000256" key="2">
    <source>
        <dbReference type="ARBA" id="ARBA00023002"/>
    </source>
</evidence>
<feature type="domain" description="D-isomer specific 2-hydroxyacid dehydrogenase catalytic" evidence="5">
    <location>
        <begin position="29"/>
        <end position="317"/>
    </location>
</feature>
<evidence type="ECO:0000256" key="3">
    <source>
        <dbReference type="ARBA" id="ARBA00023027"/>
    </source>
</evidence>